<dbReference type="RefSeq" id="WP_305756338.1">
    <property type="nucleotide sequence ID" value="NZ_JAPCKK010000030.1"/>
</dbReference>
<proteinExistence type="predicted"/>
<feature type="domain" description="MobA-like NTP transferase" evidence="1">
    <location>
        <begin position="5"/>
        <end position="172"/>
    </location>
</feature>
<gene>
    <name evidence="2" type="ORF">OIN60_18490</name>
</gene>
<dbReference type="EMBL" id="JAPCKK010000030">
    <property type="protein sequence ID" value="MDP4098724.1"/>
    <property type="molecule type" value="Genomic_DNA"/>
</dbReference>
<organism evidence="2 3">
    <name type="scientific">Paenibacillus zeirhizosphaerae</name>
    <dbReference type="NCBI Taxonomy" id="2987519"/>
    <lineage>
        <taxon>Bacteria</taxon>
        <taxon>Bacillati</taxon>
        <taxon>Bacillota</taxon>
        <taxon>Bacilli</taxon>
        <taxon>Bacillales</taxon>
        <taxon>Paenibacillaceae</taxon>
        <taxon>Paenibacillus</taxon>
    </lineage>
</organism>
<sequence length="207" mass="21530">MNAAGIVLAAGRSVRMGRDKLALPLQDGTSLASRVLQAAAASRLDPILVIGRSELPPSWLQMASGGSGAAERIRYIACPHADKGMAYSLKCGIQAVAALQSDAAVILLADQPLVASQHINALLEHFEANQQVDYVAASDQGTAKPPVLLASGFFSKLRSLEGDQGAGALINRPSSAGIGVPLPSHIFLDADTPEDLNLIMKKEAEGI</sequence>
<dbReference type="InterPro" id="IPR029044">
    <property type="entry name" value="Nucleotide-diphossugar_trans"/>
</dbReference>
<evidence type="ECO:0000313" key="2">
    <source>
        <dbReference type="EMBL" id="MDP4098724.1"/>
    </source>
</evidence>
<accession>A0ABT9FVN2</accession>
<evidence type="ECO:0000313" key="3">
    <source>
        <dbReference type="Proteomes" id="UP001241848"/>
    </source>
</evidence>
<dbReference type="SUPFAM" id="SSF53448">
    <property type="entry name" value="Nucleotide-diphospho-sugar transferases"/>
    <property type="match status" value="1"/>
</dbReference>
<dbReference type="CDD" id="cd04182">
    <property type="entry name" value="GT_2_like_f"/>
    <property type="match status" value="1"/>
</dbReference>
<dbReference type="PANTHER" id="PTHR43777">
    <property type="entry name" value="MOLYBDENUM COFACTOR CYTIDYLYLTRANSFERASE"/>
    <property type="match status" value="1"/>
</dbReference>
<comment type="caution">
    <text evidence="2">The sequence shown here is derived from an EMBL/GenBank/DDBJ whole genome shotgun (WGS) entry which is preliminary data.</text>
</comment>
<protein>
    <submittedName>
        <fullName evidence="2">Nucleotidyltransferase family protein</fullName>
    </submittedName>
</protein>
<evidence type="ECO:0000259" key="1">
    <source>
        <dbReference type="Pfam" id="PF12804"/>
    </source>
</evidence>
<dbReference type="InterPro" id="IPR025877">
    <property type="entry name" value="MobA-like_NTP_Trfase"/>
</dbReference>
<dbReference type="Pfam" id="PF12804">
    <property type="entry name" value="NTP_transf_3"/>
    <property type="match status" value="1"/>
</dbReference>
<name>A0ABT9FVN2_9BACL</name>
<keyword evidence="3" id="KW-1185">Reference proteome</keyword>
<dbReference type="Proteomes" id="UP001241848">
    <property type="component" value="Unassembled WGS sequence"/>
</dbReference>
<reference evidence="2 3" key="1">
    <citation type="submission" date="2022-10" db="EMBL/GenBank/DDBJ databases">
        <title>Paenibacillus description and whole genome data of maize root bacterial community.</title>
        <authorList>
            <person name="Marton D."/>
            <person name="Farkas M."/>
            <person name="Cserhati M."/>
        </authorList>
    </citation>
    <scope>NUCLEOTIDE SEQUENCE [LARGE SCALE GENOMIC DNA]</scope>
    <source>
        <strain evidence="2 3">P96</strain>
    </source>
</reference>
<dbReference type="PANTHER" id="PTHR43777:SF1">
    <property type="entry name" value="MOLYBDENUM COFACTOR CYTIDYLYLTRANSFERASE"/>
    <property type="match status" value="1"/>
</dbReference>
<dbReference type="Gene3D" id="3.90.550.10">
    <property type="entry name" value="Spore Coat Polysaccharide Biosynthesis Protein SpsA, Chain A"/>
    <property type="match status" value="1"/>
</dbReference>